<protein>
    <submittedName>
        <fullName evidence="2">Helix-turn-helix transcriptional regulator</fullName>
    </submittedName>
</protein>
<dbReference type="PROSITE" id="PS50943">
    <property type="entry name" value="HTH_CROC1"/>
    <property type="match status" value="1"/>
</dbReference>
<dbReference type="InterPro" id="IPR001387">
    <property type="entry name" value="Cro/C1-type_HTH"/>
</dbReference>
<dbReference type="Proteomes" id="UP000678154">
    <property type="component" value="Chromosome"/>
</dbReference>
<dbReference type="CDD" id="cd00093">
    <property type="entry name" value="HTH_XRE"/>
    <property type="match status" value="1"/>
</dbReference>
<organism evidence="2 3">
    <name type="scientific">Pseudomonas qingdaonensis</name>
    <dbReference type="NCBI Taxonomy" id="2056231"/>
    <lineage>
        <taxon>Bacteria</taxon>
        <taxon>Pseudomonadati</taxon>
        <taxon>Pseudomonadota</taxon>
        <taxon>Gammaproteobacteria</taxon>
        <taxon>Pseudomonadales</taxon>
        <taxon>Pseudomonadaceae</taxon>
        <taxon>Pseudomonas</taxon>
    </lineage>
</organism>
<name>A0ABX8DSJ5_9PSED</name>
<proteinExistence type="predicted"/>
<sequence>MSLKPAFAAVLRSVRGAQHRTQENLADAASRTYLGKIENGASSITLDKLDELADALNLSPLTLLALTLSVRDSESPQDRLERACEEVRLIEDRVGMQAIQAQLVGDKLTKRRPNRPADLEKLTLVLACKAEGLTQAATARKLGLNPSTVQFLWTRALPSPE</sequence>
<feature type="domain" description="HTH cro/C1-type" evidence="1">
    <location>
        <begin position="11"/>
        <end position="63"/>
    </location>
</feature>
<reference evidence="2 3" key="1">
    <citation type="journal article" date="2016" name="J. Hazard. Mater.">
        <title>A newly isolated Pseudomonas putida S-1 strain for batch-mode-propanethiol degradation and continuous treatment of propanethiol-containing waste gas.</title>
        <authorList>
            <person name="Chen D.Z."/>
            <person name="Sun Y.M."/>
            <person name="Han L.M."/>
            <person name="Chen J."/>
            <person name="Ye J.X."/>
            <person name="Chen J.M."/>
        </authorList>
    </citation>
    <scope>NUCLEOTIDE SEQUENCE [LARGE SCALE GENOMIC DNA]</scope>
    <source>
        <strain evidence="2 3">S-1</strain>
    </source>
</reference>
<dbReference type="RefSeq" id="WP_213606760.1">
    <property type="nucleotide sequence ID" value="NZ_CP074676.1"/>
</dbReference>
<dbReference type="GeneID" id="87478887"/>
<evidence type="ECO:0000313" key="2">
    <source>
        <dbReference type="EMBL" id="QVL19282.1"/>
    </source>
</evidence>
<dbReference type="Gene3D" id="1.10.260.40">
    <property type="entry name" value="lambda repressor-like DNA-binding domains"/>
    <property type="match status" value="1"/>
</dbReference>
<accession>A0ABX8DSJ5</accession>
<gene>
    <name evidence="2" type="ORF">KH389_01485</name>
</gene>
<dbReference type="SMART" id="SM00530">
    <property type="entry name" value="HTH_XRE"/>
    <property type="match status" value="1"/>
</dbReference>
<evidence type="ECO:0000313" key="3">
    <source>
        <dbReference type="Proteomes" id="UP000678154"/>
    </source>
</evidence>
<dbReference type="InterPro" id="IPR010982">
    <property type="entry name" value="Lambda_DNA-bd_dom_sf"/>
</dbReference>
<evidence type="ECO:0000259" key="1">
    <source>
        <dbReference type="PROSITE" id="PS50943"/>
    </source>
</evidence>
<dbReference type="EMBL" id="CP074676">
    <property type="protein sequence ID" value="QVL19282.1"/>
    <property type="molecule type" value="Genomic_DNA"/>
</dbReference>
<keyword evidence="3" id="KW-1185">Reference proteome</keyword>
<dbReference type="SUPFAM" id="SSF47413">
    <property type="entry name" value="lambda repressor-like DNA-binding domains"/>
    <property type="match status" value="1"/>
</dbReference>
<dbReference type="Pfam" id="PF01381">
    <property type="entry name" value="HTH_3"/>
    <property type="match status" value="1"/>
</dbReference>